<accession>A0A072TFQ7</accession>
<reference evidence="2 4" key="2">
    <citation type="journal article" date="2014" name="BMC Genomics">
        <title>An improved genome release (version Mt4.0) for the model legume Medicago truncatula.</title>
        <authorList>
            <person name="Tang H."/>
            <person name="Krishnakumar V."/>
            <person name="Bidwell S."/>
            <person name="Rosen B."/>
            <person name="Chan A."/>
            <person name="Zhou S."/>
            <person name="Gentzbittel L."/>
            <person name="Childs K.L."/>
            <person name="Yandell M."/>
            <person name="Gundlach H."/>
            <person name="Mayer K.F."/>
            <person name="Schwartz D.C."/>
            <person name="Town C.D."/>
        </authorList>
    </citation>
    <scope>GENOME REANNOTATION</scope>
    <source>
        <strain evidence="2">A17</strain>
        <strain evidence="3 4">cv. Jemalong A17</strain>
    </source>
</reference>
<evidence type="ECO:0000313" key="4">
    <source>
        <dbReference type="Proteomes" id="UP000002051"/>
    </source>
</evidence>
<evidence type="ECO:0000313" key="3">
    <source>
        <dbReference type="EnsemblPlants" id="KEH16217"/>
    </source>
</evidence>
<dbReference type="KEGG" id="mtr:25480788"/>
<dbReference type="HOGENOM" id="CLU_1527462_0_0_1"/>
<dbReference type="Proteomes" id="UP000002051">
    <property type="component" value="Unassembled WGS sequence"/>
</dbReference>
<feature type="compositionally biased region" description="Basic and acidic residues" evidence="1">
    <location>
        <begin position="156"/>
        <end position="168"/>
    </location>
</feature>
<reference evidence="3" key="3">
    <citation type="submission" date="2015-06" db="UniProtKB">
        <authorList>
            <consortium name="EnsemblPlants"/>
        </authorList>
    </citation>
    <scope>IDENTIFICATION</scope>
    <source>
        <strain evidence="3">cv. Jemalong A17</strain>
    </source>
</reference>
<organism evidence="2 4">
    <name type="scientific">Medicago truncatula</name>
    <name type="common">Barrel medic</name>
    <name type="synonym">Medicago tribuloides</name>
    <dbReference type="NCBI Taxonomy" id="3880"/>
    <lineage>
        <taxon>Eukaryota</taxon>
        <taxon>Viridiplantae</taxon>
        <taxon>Streptophyta</taxon>
        <taxon>Embryophyta</taxon>
        <taxon>Tracheophyta</taxon>
        <taxon>Spermatophyta</taxon>
        <taxon>Magnoliopsida</taxon>
        <taxon>eudicotyledons</taxon>
        <taxon>Gunneridae</taxon>
        <taxon>Pentapetalae</taxon>
        <taxon>rosids</taxon>
        <taxon>fabids</taxon>
        <taxon>Fabales</taxon>
        <taxon>Fabaceae</taxon>
        <taxon>Papilionoideae</taxon>
        <taxon>50 kb inversion clade</taxon>
        <taxon>NPAAA clade</taxon>
        <taxon>Hologalegina</taxon>
        <taxon>IRL clade</taxon>
        <taxon>Trifolieae</taxon>
        <taxon>Medicago</taxon>
    </lineage>
</organism>
<keyword evidence="4" id="KW-1185">Reference proteome</keyword>
<reference evidence="2 4" key="1">
    <citation type="journal article" date="2011" name="Nature">
        <title>The Medicago genome provides insight into the evolution of rhizobial symbioses.</title>
        <authorList>
            <person name="Young N.D."/>
            <person name="Debelle F."/>
            <person name="Oldroyd G.E."/>
            <person name="Geurts R."/>
            <person name="Cannon S.B."/>
            <person name="Udvardi M.K."/>
            <person name="Benedito V.A."/>
            <person name="Mayer K.F."/>
            <person name="Gouzy J."/>
            <person name="Schoof H."/>
            <person name="Van de Peer Y."/>
            <person name="Proost S."/>
            <person name="Cook D.R."/>
            <person name="Meyers B.C."/>
            <person name="Spannagl M."/>
            <person name="Cheung F."/>
            <person name="De Mita S."/>
            <person name="Krishnakumar V."/>
            <person name="Gundlach H."/>
            <person name="Zhou S."/>
            <person name="Mudge J."/>
            <person name="Bharti A.K."/>
            <person name="Murray J.D."/>
            <person name="Naoumkina M.A."/>
            <person name="Rosen B."/>
            <person name="Silverstein K.A."/>
            <person name="Tang H."/>
            <person name="Rombauts S."/>
            <person name="Zhao P.X."/>
            <person name="Zhou P."/>
            <person name="Barbe V."/>
            <person name="Bardou P."/>
            <person name="Bechner M."/>
            <person name="Bellec A."/>
            <person name="Berger A."/>
            <person name="Berges H."/>
            <person name="Bidwell S."/>
            <person name="Bisseling T."/>
            <person name="Choisne N."/>
            <person name="Couloux A."/>
            <person name="Denny R."/>
            <person name="Deshpande S."/>
            <person name="Dai X."/>
            <person name="Doyle J.J."/>
            <person name="Dudez A.M."/>
            <person name="Farmer A.D."/>
            <person name="Fouteau S."/>
            <person name="Franken C."/>
            <person name="Gibelin C."/>
            <person name="Gish J."/>
            <person name="Goldstein S."/>
            <person name="Gonzalez A.J."/>
            <person name="Green P.J."/>
            <person name="Hallab A."/>
            <person name="Hartog M."/>
            <person name="Hua A."/>
            <person name="Humphray S.J."/>
            <person name="Jeong D.H."/>
            <person name="Jing Y."/>
            <person name="Jocker A."/>
            <person name="Kenton S.M."/>
            <person name="Kim D.J."/>
            <person name="Klee K."/>
            <person name="Lai H."/>
            <person name="Lang C."/>
            <person name="Lin S."/>
            <person name="Macmil S.L."/>
            <person name="Magdelenat G."/>
            <person name="Matthews L."/>
            <person name="McCorrison J."/>
            <person name="Monaghan E.L."/>
            <person name="Mun J.H."/>
            <person name="Najar F.Z."/>
            <person name="Nicholson C."/>
            <person name="Noirot C."/>
            <person name="O'Bleness M."/>
            <person name="Paule C.R."/>
            <person name="Poulain J."/>
            <person name="Prion F."/>
            <person name="Qin B."/>
            <person name="Qu C."/>
            <person name="Retzel E.F."/>
            <person name="Riddle C."/>
            <person name="Sallet E."/>
            <person name="Samain S."/>
            <person name="Samson N."/>
            <person name="Sanders I."/>
            <person name="Saurat O."/>
            <person name="Scarpelli C."/>
            <person name="Schiex T."/>
            <person name="Segurens B."/>
            <person name="Severin A.J."/>
            <person name="Sherrier D.J."/>
            <person name="Shi R."/>
            <person name="Sims S."/>
            <person name="Singer S.R."/>
            <person name="Sinharoy S."/>
            <person name="Sterck L."/>
            <person name="Viollet A."/>
            <person name="Wang B.B."/>
            <person name="Wang K."/>
            <person name="Wang M."/>
            <person name="Wang X."/>
            <person name="Warfsmann J."/>
            <person name="Weissenbach J."/>
            <person name="White D.D."/>
            <person name="White J.D."/>
            <person name="Wiley G.B."/>
            <person name="Wincker P."/>
            <person name="Xing Y."/>
            <person name="Yang L."/>
            <person name="Yao Z."/>
            <person name="Ying F."/>
            <person name="Zhai J."/>
            <person name="Zhou L."/>
            <person name="Zuber A."/>
            <person name="Denarie J."/>
            <person name="Dixon R.A."/>
            <person name="May G.D."/>
            <person name="Schwartz D.C."/>
            <person name="Rogers J."/>
            <person name="Quetier F."/>
            <person name="Town C.D."/>
            <person name="Roe B.A."/>
        </authorList>
    </citation>
    <scope>NUCLEOTIDE SEQUENCE [LARGE SCALE GENOMIC DNA]</scope>
    <source>
        <strain evidence="2">A17</strain>
        <strain evidence="3 4">cv. Jemalong A17</strain>
    </source>
</reference>
<feature type="region of interest" description="Disordered" evidence="1">
    <location>
        <begin position="112"/>
        <end position="176"/>
    </location>
</feature>
<evidence type="ECO:0000256" key="1">
    <source>
        <dbReference type="SAM" id="MobiDB-lite"/>
    </source>
</evidence>
<feature type="compositionally biased region" description="Basic residues" evidence="1">
    <location>
        <begin position="124"/>
        <end position="137"/>
    </location>
</feature>
<name>A0A072TFQ7_MEDTR</name>
<dbReference type="AlphaFoldDB" id="A0A072TFQ7"/>
<feature type="non-terminal residue" evidence="2">
    <location>
        <position position="176"/>
    </location>
</feature>
<protein>
    <submittedName>
        <fullName evidence="2 3">Uncharacterized protein</fullName>
    </submittedName>
</protein>
<feature type="compositionally biased region" description="Basic and acidic residues" evidence="1">
    <location>
        <begin position="138"/>
        <end position="148"/>
    </location>
</feature>
<gene>
    <name evidence="3" type="primary">25480788</name>
    <name evidence="2" type="ORF">MTR_0275s0040</name>
</gene>
<dbReference type="EMBL" id="KL403000">
    <property type="protein sequence ID" value="KEH16217.1"/>
    <property type="molecule type" value="Genomic_DNA"/>
</dbReference>
<proteinExistence type="predicted"/>
<dbReference type="EnsemblPlants" id="KEH16217">
    <property type="protein sequence ID" value="KEH16217"/>
    <property type="gene ID" value="MTR_0275s0040"/>
</dbReference>
<evidence type="ECO:0000313" key="2">
    <source>
        <dbReference type="EMBL" id="KEH16217.1"/>
    </source>
</evidence>
<sequence length="176" mass="20084">LCSLLKFKPTLPAAMVLTIPFAEGFRFDNRRCICPNRPGVDDIPTSVMVDPAKKKLWIAFYNAFEKIWWAPDEVKALDELKVAAVAAFQEAQNALDKALASEKKEELEAVRAMPTDMVPGAVERRRKKNGMRKRKREKREEVEADRAVAADTGSSDDERRGKKNEMTERKRKKLSY</sequence>